<comment type="caution">
    <text evidence="1">The sequence shown here is derived from an EMBL/GenBank/DDBJ whole genome shotgun (WGS) entry which is preliminary data.</text>
</comment>
<proteinExistence type="predicted"/>
<reference evidence="2" key="1">
    <citation type="journal article" date="2023" name="G3 (Bethesda)">
        <title>Genome assembly and association tests identify interacting loci associated with vigor, precocity, and sex in interspecific pistachio rootstocks.</title>
        <authorList>
            <person name="Palmer W."/>
            <person name="Jacygrad E."/>
            <person name="Sagayaradj S."/>
            <person name="Cavanaugh K."/>
            <person name="Han R."/>
            <person name="Bertier L."/>
            <person name="Beede B."/>
            <person name="Kafkas S."/>
            <person name="Golino D."/>
            <person name="Preece J."/>
            <person name="Michelmore R."/>
        </authorList>
    </citation>
    <scope>NUCLEOTIDE SEQUENCE [LARGE SCALE GENOMIC DNA]</scope>
</reference>
<sequence>MLQSLPVFVSANQAGLDMLEITLKAPQDISLDKIFDESGESHYVLTSPS</sequence>
<organism evidence="1 2">
    <name type="scientific">Pistacia atlantica</name>
    <dbReference type="NCBI Taxonomy" id="434234"/>
    <lineage>
        <taxon>Eukaryota</taxon>
        <taxon>Viridiplantae</taxon>
        <taxon>Streptophyta</taxon>
        <taxon>Embryophyta</taxon>
        <taxon>Tracheophyta</taxon>
        <taxon>Spermatophyta</taxon>
        <taxon>Magnoliopsida</taxon>
        <taxon>eudicotyledons</taxon>
        <taxon>Gunneridae</taxon>
        <taxon>Pentapetalae</taxon>
        <taxon>rosids</taxon>
        <taxon>malvids</taxon>
        <taxon>Sapindales</taxon>
        <taxon>Anacardiaceae</taxon>
        <taxon>Pistacia</taxon>
    </lineage>
</organism>
<gene>
    <name evidence="1" type="ORF">Patl1_35107</name>
</gene>
<keyword evidence="2" id="KW-1185">Reference proteome</keyword>
<evidence type="ECO:0000313" key="2">
    <source>
        <dbReference type="Proteomes" id="UP001164250"/>
    </source>
</evidence>
<accession>A0ACC0ZT10</accession>
<dbReference type="EMBL" id="CM047910">
    <property type="protein sequence ID" value="KAJ0075353.1"/>
    <property type="molecule type" value="Genomic_DNA"/>
</dbReference>
<protein>
    <submittedName>
        <fullName evidence="1">Uncharacterized protein</fullName>
    </submittedName>
</protein>
<name>A0ACC0ZT10_9ROSI</name>
<evidence type="ECO:0000313" key="1">
    <source>
        <dbReference type="EMBL" id="KAJ0075353.1"/>
    </source>
</evidence>
<dbReference type="Proteomes" id="UP001164250">
    <property type="component" value="Chromosome 15"/>
</dbReference>